<evidence type="ECO:0000256" key="1">
    <source>
        <dbReference type="SAM" id="Phobius"/>
    </source>
</evidence>
<dbReference type="RefSeq" id="WP_181835874.1">
    <property type="nucleotide sequence ID" value="NZ_JACERN010000026.1"/>
</dbReference>
<organism evidence="2 3">
    <name type="scientific">Aquitalea aquatica</name>
    <dbReference type="NCBI Taxonomy" id="3044273"/>
    <lineage>
        <taxon>Bacteria</taxon>
        <taxon>Pseudomonadati</taxon>
        <taxon>Pseudomonadota</taxon>
        <taxon>Betaproteobacteria</taxon>
        <taxon>Neisseriales</taxon>
        <taxon>Chromobacteriaceae</taxon>
        <taxon>Aquitalea</taxon>
    </lineage>
</organism>
<keyword evidence="3" id="KW-1185">Reference proteome</keyword>
<evidence type="ECO:0000313" key="3">
    <source>
        <dbReference type="Proteomes" id="UP000545606"/>
    </source>
</evidence>
<dbReference type="Proteomes" id="UP000545606">
    <property type="component" value="Unassembled WGS sequence"/>
</dbReference>
<reference evidence="2 3" key="1">
    <citation type="submission" date="2020-07" db="EMBL/GenBank/DDBJ databases">
        <title>Draft genome sequence of violacein-producing bacteria and related species.</title>
        <authorList>
            <person name="Wilson H.S."/>
            <person name="De Leon M.E."/>
        </authorList>
    </citation>
    <scope>NUCLEOTIDE SEQUENCE [LARGE SCALE GENOMIC DNA]</scope>
    <source>
        <strain evidence="2 3">HSC-21Su07</strain>
    </source>
</reference>
<proteinExistence type="predicted"/>
<keyword evidence="1" id="KW-1133">Transmembrane helix</keyword>
<comment type="caution">
    <text evidence="2">The sequence shown here is derived from an EMBL/GenBank/DDBJ whole genome shotgun (WGS) entry which is preliminary data.</text>
</comment>
<feature type="transmembrane region" description="Helical" evidence="1">
    <location>
        <begin position="33"/>
        <end position="54"/>
    </location>
</feature>
<sequence>MKYATADIAVHDDSTGHACFCQPPRNVIVSDLIVFPAFFLTGYCPSGLGTGIVLKAD</sequence>
<dbReference type="EMBL" id="JACERN010000026">
    <property type="protein sequence ID" value="MBA4708717.1"/>
    <property type="molecule type" value="Genomic_DNA"/>
</dbReference>
<protein>
    <submittedName>
        <fullName evidence="2">Uncharacterized protein</fullName>
    </submittedName>
</protein>
<gene>
    <name evidence="2" type="ORF">H2Z84_10020</name>
</gene>
<evidence type="ECO:0000313" key="2">
    <source>
        <dbReference type="EMBL" id="MBA4708717.1"/>
    </source>
</evidence>
<accession>A0A838Y848</accession>
<name>A0A838Y848_9NEIS</name>
<keyword evidence="1" id="KW-0812">Transmembrane</keyword>
<keyword evidence="1" id="KW-0472">Membrane</keyword>
<dbReference type="AlphaFoldDB" id="A0A838Y848"/>